<evidence type="ECO:0000256" key="8">
    <source>
        <dbReference type="ARBA" id="ARBA00023242"/>
    </source>
</evidence>
<dbReference type="InterPro" id="IPR056744">
    <property type="entry name" value="TRM5/TYW2-like_N"/>
</dbReference>
<evidence type="ECO:0000313" key="14">
    <source>
        <dbReference type="Proteomes" id="UP000030754"/>
    </source>
</evidence>
<feature type="region of interest" description="Disordered" evidence="11">
    <location>
        <begin position="575"/>
        <end position="598"/>
    </location>
</feature>
<keyword evidence="2 10" id="KW-0963">Cytoplasm</keyword>
<keyword evidence="6 10" id="KW-0819">tRNA processing</keyword>
<dbReference type="InterPro" id="IPR029063">
    <property type="entry name" value="SAM-dependent_MTases_sf"/>
</dbReference>
<organism evidence="13 14">
    <name type="scientific">Eimeria necatrix</name>
    <dbReference type="NCBI Taxonomy" id="51315"/>
    <lineage>
        <taxon>Eukaryota</taxon>
        <taxon>Sar</taxon>
        <taxon>Alveolata</taxon>
        <taxon>Apicomplexa</taxon>
        <taxon>Conoidasida</taxon>
        <taxon>Coccidia</taxon>
        <taxon>Eucoccidiorida</taxon>
        <taxon>Eimeriorina</taxon>
        <taxon>Eimeriidae</taxon>
        <taxon>Eimeria</taxon>
    </lineage>
</organism>
<evidence type="ECO:0000256" key="3">
    <source>
        <dbReference type="ARBA" id="ARBA00022603"/>
    </source>
</evidence>
<evidence type="ECO:0000256" key="10">
    <source>
        <dbReference type="HAMAP-Rule" id="MF_03152"/>
    </source>
</evidence>
<feature type="binding site" evidence="10">
    <location>
        <position position="435"/>
    </location>
    <ligand>
        <name>S-adenosyl-L-methionine</name>
        <dbReference type="ChEBI" id="CHEBI:59789"/>
    </ligand>
</feature>
<evidence type="ECO:0000256" key="6">
    <source>
        <dbReference type="ARBA" id="ARBA00022694"/>
    </source>
</evidence>
<comment type="function">
    <text evidence="10">Specifically methylates the N1 position of guanosine-37 in various cytoplasmic and mitochondrial tRNAs. Methylation is not dependent on the nature of the nucleoside 5' of the target nucleoside. This is the first step in the biosynthesis of wybutosine (yW), a modified base adjacent to the anticodon of tRNAs and required for accurate decoding.</text>
</comment>
<evidence type="ECO:0000256" key="9">
    <source>
        <dbReference type="ARBA" id="ARBA00047783"/>
    </source>
</evidence>
<feature type="compositionally biased region" description="Polar residues" evidence="11">
    <location>
        <begin position="242"/>
        <end position="273"/>
    </location>
</feature>
<comment type="caution">
    <text evidence="10">Lacks conserved residue(s) required for the propagation of feature annotation.</text>
</comment>
<comment type="subcellular location">
    <subcellularLocation>
        <location evidence="10">Mitochondrion matrix</location>
    </subcellularLocation>
    <subcellularLocation>
        <location evidence="10">Nucleus</location>
    </subcellularLocation>
    <subcellularLocation>
        <location evidence="10">Cytoplasm</location>
    </subcellularLocation>
    <text evidence="10">Predominantly in the mitochondria and in the nucleus.</text>
</comment>
<gene>
    <name evidence="13" type="ORF">ENH_00035100</name>
</gene>
<keyword evidence="7 10" id="KW-0496">Mitochondrion</keyword>
<dbReference type="GO" id="GO:0052906">
    <property type="term" value="F:tRNA (guanine(37)-N1)-methyltransferase activity"/>
    <property type="evidence" value="ECO:0007669"/>
    <property type="project" value="UniProtKB-UniRule"/>
</dbReference>
<dbReference type="RefSeq" id="XP_013435830.1">
    <property type="nucleotide sequence ID" value="XM_013580376.1"/>
</dbReference>
<feature type="region of interest" description="Disordered" evidence="11">
    <location>
        <begin position="233"/>
        <end position="279"/>
    </location>
</feature>
<evidence type="ECO:0000256" key="7">
    <source>
        <dbReference type="ARBA" id="ARBA00023128"/>
    </source>
</evidence>
<feature type="binding site" evidence="10">
    <location>
        <position position="555"/>
    </location>
    <ligand>
        <name>S-adenosyl-L-methionine</name>
        <dbReference type="ChEBI" id="CHEBI:59789"/>
    </ligand>
</feature>
<dbReference type="GO" id="GO:0070901">
    <property type="term" value="P:mitochondrial tRNA methylation"/>
    <property type="evidence" value="ECO:0007669"/>
    <property type="project" value="TreeGrafter"/>
</dbReference>
<reference evidence="13" key="1">
    <citation type="submission" date="2013-10" db="EMBL/GenBank/DDBJ databases">
        <title>Genomic analysis of the causative agents of coccidiosis in chickens.</title>
        <authorList>
            <person name="Reid A.J."/>
            <person name="Blake D."/>
            <person name="Billington K."/>
            <person name="Browne H."/>
            <person name="Dunn M."/>
            <person name="Hung S."/>
            <person name="Kawahara F."/>
            <person name="Miranda-Saavedra D."/>
            <person name="Mourier T."/>
            <person name="Nagra H."/>
            <person name="Otto T.D."/>
            <person name="Rawlings N."/>
            <person name="Sanchez A."/>
            <person name="Sanders M."/>
            <person name="Subramaniam C."/>
            <person name="Tay Y."/>
            <person name="Dear P."/>
            <person name="Doerig C."/>
            <person name="Gruber A."/>
            <person name="Parkinson J."/>
            <person name="Shirley M."/>
            <person name="Wan K.L."/>
            <person name="Berriman M."/>
            <person name="Tomley F."/>
            <person name="Pain A."/>
        </authorList>
    </citation>
    <scope>NUCLEOTIDE SEQUENCE [LARGE SCALE GENOMIC DNA]</scope>
    <source>
        <strain evidence="13">Houghton</strain>
    </source>
</reference>
<dbReference type="Pfam" id="PF25133">
    <property type="entry name" value="TYW2_N_2"/>
    <property type="match status" value="1"/>
</dbReference>
<feature type="compositionally biased region" description="Polar residues" evidence="11">
    <location>
        <begin position="586"/>
        <end position="598"/>
    </location>
</feature>
<dbReference type="Proteomes" id="UP000030754">
    <property type="component" value="Unassembled WGS sequence"/>
</dbReference>
<dbReference type="OrthoDB" id="408788at2759"/>
<dbReference type="Pfam" id="PF02475">
    <property type="entry name" value="TRM5-TYW2_MTfase"/>
    <property type="match status" value="1"/>
</dbReference>
<dbReference type="PANTHER" id="PTHR23245:SF36">
    <property type="entry name" value="TRNA (GUANINE(37)-N1)-METHYLTRANSFERASE"/>
    <property type="match status" value="1"/>
</dbReference>
<dbReference type="VEuPathDB" id="ToxoDB:ENH_00035100"/>
<dbReference type="GO" id="GO:0005759">
    <property type="term" value="C:mitochondrial matrix"/>
    <property type="evidence" value="ECO:0007669"/>
    <property type="project" value="UniProtKB-SubCell"/>
</dbReference>
<dbReference type="GO" id="GO:0002939">
    <property type="term" value="P:tRNA N1-guanine methylation"/>
    <property type="evidence" value="ECO:0007669"/>
    <property type="project" value="TreeGrafter"/>
</dbReference>
<dbReference type="EMBL" id="HG724344">
    <property type="protein sequence ID" value="CDJ67363.1"/>
    <property type="molecule type" value="Genomic_DNA"/>
</dbReference>
<reference evidence="13" key="2">
    <citation type="submission" date="2013-10" db="EMBL/GenBank/DDBJ databases">
        <authorList>
            <person name="Aslett M."/>
        </authorList>
    </citation>
    <scope>NUCLEOTIDE SEQUENCE [LARGE SCALE GENOMIC DNA]</scope>
    <source>
        <strain evidence="13">Houghton</strain>
    </source>
</reference>
<dbReference type="GO" id="GO:0005634">
    <property type="term" value="C:nucleus"/>
    <property type="evidence" value="ECO:0007669"/>
    <property type="project" value="UniProtKB-SubCell"/>
</dbReference>
<dbReference type="SUPFAM" id="SSF53335">
    <property type="entry name" value="S-adenosyl-L-methionine-dependent methyltransferases"/>
    <property type="match status" value="1"/>
</dbReference>
<dbReference type="InterPro" id="IPR030382">
    <property type="entry name" value="MeTrfase_TRM5/TYW2"/>
</dbReference>
<dbReference type="Gene3D" id="3.30.300.110">
    <property type="entry name" value="Met-10+ protein-like domains"/>
    <property type="match status" value="1"/>
</dbReference>
<name>U6MWG7_9EIME</name>
<sequence length="677" mass="73925">MPSGTGQYKCLRHSSGSSRNCLVPAAETTEASPAAAPTFLKGLSFLKARGAGRSSHGIANPRCFRVAATAACAAALLQPQQQAWMRYEGRNDGRSSLIYTEALTNGERALPSPCCSGTALNIVLRRQQDHQHRQVCSSRMPPYLHSALSNGGSSDAPAVGGGGAADAADKPSDAALATPETDATEFVQLNRDAFCKEEEVTCLRVPLNQLQELSKALRKYLFKRRNLRPVVSDIAEKERQGEVQQEMQNEQQTSDDGNAGQQEHPQQSHNPTEVTKEKGSAKGFKCLLLDPSIGPELDGLPEDLQSQVRDAGIQVLRHRVSVGYENLSVVECLTALLPEGAEVPHRFECVGHIAHLNLPASLLKFKYAIGQVVLDKHPQLRTVVLKTGIGEKWRELQFELIAGEAAYVATVKESDMVFEVDYAKAFWNSRLSCERQRITAVVPKDSVVLDAFAGVGAFAVYLARSGCIVAANDGNPASAMNMRTNVKRNGVADLVEVHNQDARDFLRTQGQPEAIAALVDKRIHNRRGHSGLSAAGAAETSGSHRQAVEVHVIMNLPELAVEFLDVFPGLFNRAEPQAKRRRPTEGPSSSPGAAQTDQISKWRVHCYAFSRDPKPEQDLKPRVEAALGYWPESVEIHEVRDVAPHKRMYCLTFDIPLLVLLGEHEGSEGQEDQHTTK</sequence>
<evidence type="ECO:0000259" key="12">
    <source>
        <dbReference type="PROSITE" id="PS51684"/>
    </source>
</evidence>
<comment type="similarity">
    <text evidence="1">Belongs to the class I-like SAM-binding methyltransferase superfamily. TRM5/TYW2 family.</text>
</comment>
<dbReference type="AlphaFoldDB" id="U6MWG7"/>
<keyword evidence="3 10" id="KW-0489">Methyltransferase</keyword>
<feature type="region of interest" description="Disordered" evidence="11">
    <location>
        <begin position="146"/>
        <end position="178"/>
    </location>
</feature>
<evidence type="ECO:0000256" key="2">
    <source>
        <dbReference type="ARBA" id="ARBA00022490"/>
    </source>
</evidence>
<dbReference type="InterPro" id="IPR025792">
    <property type="entry name" value="tRNA_Gua_MeTrfase_euk"/>
</dbReference>
<accession>U6MWG7</accession>
<proteinExistence type="inferred from homology"/>
<keyword evidence="5 10" id="KW-0949">S-adenosyl-L-methionine</keyword>
<dbReference type="FunFam" id="3.30.300.110:FF:000001">
    <property type="entry name" value="tRNA (guanine(37)-N1)-methyltransferase"/>
    <property type="match status" value="1"/>
</dbReference>
<dbReference type="Gene3D" id="3.40.50.150">
    <property type="entry name" value="Vaccinia Virus protein VP39"/>
    <property type="match status" value="1"/>
</dbReference>
<feature type="binding site" evidence="10">
    <location>
        <begin position="501"/>
        <end position="502"/>
    </location>
    <ligand>
        <name>S-adenosyl-L-methionine</name>
        <dbReference type="ChEBI" id="CHEBI:59789"/>
    </ligand>
</feature>
<dbReference type="GeneID" id="25473674"/>
<keyword evidence="8 10" id="KW-0539">Nucleus</keyword>
<feature type="domain" description="SAM-dependent methyltransferase TRM5/TYW2-type" evidence="12">
    <location>
        <begin position="347"/>
        <end position="657"/>
    </location>
</feature>
<evidence type="ECO:0000313" key="13">
    <source>
        <dbReference type="EMBL" id="CDJ67363.1"/>
    </source>
</evidence>
<evidence type="ECO:0000256" key="1">
    <source>
        <dbReference type="ARBA" id="ARBA00009775"/>
    </source>
</evidence>
<keyword evidence="14" id="KW-1185">Reference proteome</keyword>
<protein>
    <recommendedName>
        <fullName evidence="10">tRNA (guanine(37)-N1)-methyltransferase</fullName>
        <ecNumber evidence="10">2.1.1.228</ecNumber>
    </recommendedName>
    <alternativeName>
        <fullName evidence="10">M1G-methyltransferase</fullName>
    </alternativeName>
    <alternativeName>
        <fullName evidence="10">tRNA [GM37] methyltransferase</fullName>
    </alternativeName>
    <alternativeName>
        <fullName evidence="10">tRNA methyltransferase 5 homolog</fullName>
    </alternativeName>
</protein>
<dbReference type="PANTHER" id="PTHR23245">
    <property type="entry name" value="TRNA METHYLTRANSFERASE"/>
    <property type="match status" value="1"/>
</dbReference>
<evidence type="ECO:0000256" key="5">
    <source>
        <dbReference type="ARBA" id="ARBA00022691"/>
    </source>
</evidence>
<dbReference type="InterPro" id="IPR056743">
    <property type="entry name" value="TRM5-TYW2-like_MTfase"/>
</dbReference>
<comment type="catalytic activity">
    <reaction evidence="9 10">
        <text>guanosine(37) in tRNA + S-adenosyl-L-methionine = N(1)-methylguanosine(37) in tRNA + S-adenosyl-L-homocysteine + H(+)</text>
        <dbReference type="Rhea" id="RHEA:36899"/>
        <dbReference type="Rhea" id="RHEA-COMP:10145"/>
        <dbReference type="Rhea" id="RHEA-COMP:10147"/>
        <dbReference type="ChEBI" id="CHEBI:15378"/>
        <dbReference type="ChEBI" id="CHEBI:57856"/>
        <dbReference type="ChEBI" id="CHEBI:59789"/>
        <dbReference type="ChEBI" id="CHEBI:73542"/>
        <dbReference type="ChEBI" id="CHEBI:74269"/>
        <dbReference type="EC" id="2.1.1.228"/>
    </reaction>
</comment>
<comment type="subunit">
    <text evidence="10">Monomer.</text>
</comment>
<dbReference type="PROSITE" id="PS51684">
    <property type="entry name" value="SAM_MT_TRM5_TYW2"/>
    <property type="match status" value="1"/>
</dbReference>
<keyword evidence="4 10" id="KW-0808">Transferase</keyword>
<dbReference type="HAMAP" id="MF_03152">
    <property type="entry name" value="TRM5"/>
    <property type="match status" value="1"/>
</dbReference>
<dbReference type="EC" id="2.1.1.228" evidence="10"/>
<evidence type="ECO:0000256" key="11">
    <source>
        <dbReference type="SAM" id="MobiDB-lite"/>
    </source>
</evidence>
<dbReference type="CDD" id="cd02440">
    <property type="entry name" value="AdoMet_MTases"/>
    <property type="match status" value="1"/>
</dbReference>
<evidence type="ECO:0000256" key="4">
    <source>
        <dbReference type="ARBA" id="ARBA00022679"/>
    </source>
</evidence>
<comment type="similarity">
    <text evidence="10">Belongs to the TRM5 / TYW2 family.</text>
</comment>